<keyword evidence="2" id="KW-1185">Reference proteome</keyword>
<evidence type="ECO:0000313" key="1">
    <source>
        <dbReference type="EMBL" id="MQL95816.1"/>
    </source>
</evidence>
<sequence>MLCMAPASGALALAALVEYVAHGRQLDLSSMTARLRGVELVGLHSSLACACGAAVGPFIPDYETER</sequence>
<comment type="caution">
    <text evidence="1">The sequence shown here is derived from an EMBL/GenBank/DDBJ whole genome shotgun (WGS) entry which is preliminary data.</text>
</comment>
<gene>
    <name evidence="1" type="ORF">Taro_028489</name>
</gene>
<dbReference type="EMBL" id="NMUH01001839">
    <property type="protein sequence ID" value="MQL95816.1"/>
    <property type="molecule type" value="Genomic_DNA"/>
</dbReference>
<proteinExistence type="predicted"/>
<dbReference type="Proteomes" id="UP000652761">
    <property type="component" value="Unassembled WGS sequence"/>
</dbReference>
<name>A0A843VL77_COLES</name>
<organism evidence="1 2">
    <name type="scientific">Colocasia esculenta</name>
    <name type="common">Wild taro</name>
    <name type="synonym">Arum esculentum</name>
    <dbReference type="NCBI Taxonomy" id="4460"/>
    <lineage>
        <taxon>Eukaryota</taxon>
        <taxon>Viridiplantae</taxon>
        <taxon>Streptophyta</taxon>
        <taxon>Embryophyta</taxon>
        <taxon>Tracheophyta</taxon>
        <taxon>Spermatophyta</taxon>
        <taxon>Magnoliopsida</taxon>
        <taxon>Liliopsida</taxon>
        <taxon>Araceae</taxon>
        <taxon>Aroideae</taxon>
        <taxon>Colocasieae</taxon>
        <taxon>Colocasia</taxon>
    </lineage>
</organism>
<accession>A0A843VL77</accession>
<reference evidence="1" key="1">
    <citation type="submission" date="2017-07" db="EMBL/GenBank/DDBJ databases">
        <title>Taro Niue Genome Assembly and Annotation.</title>
        <authorList>
            <person name="Atibalentja N."/>
            <person name="Keating K."/>
            <person name="Fields C.J."/>
        </authorList>
    </citation>
    <scope>NUCLEOTIDE SEQUENCE</scope>
    <source>
        <strain evidence="1">Niue_2</strain>
        <tissue evidence="1">Leaf</tissue>
    </source>
</reference>
<evidence type="ECO:0000313" key="2">
    <source>
        <dbReference type="Proteomes" id="UP000652761"/>
    </source>
</evidence>
<dbReference type="AlphaFoldDB" id="A0A843VL77"/>
<protein>
    <submittedName>
        <fullName evidence="1">Uncharacterized protein</fullName>
    </submittedName>
</protein>